<proteinExistence type="predicted"/>
<dbReference type="GO" id="GO:0003677">
    <property type="term" value="F:DNA binding"/>
    <property type="evidence" value="ECO:0007669"/>
    <property type="project" value="UniProtKB-KW"/>
</dbReference>
<dbReference type="Proteomes" id="UP000238312">
    <property type="component" value="Unassembled WGS sequence"/>
</dbReference>
<dbReference type="EMBL" id="PVNG01000021">
    <property type="protein sequence ID" value="PRX58941.1"/>
    <property type="molecule type" value="Genomic_DNA"/>
</dbReference>
<dbReference type="OrthoDB" id="4569196at2"/>
<sequence>MLTIGELATYAGVTVRAVRHYHAKGLLPEPDRDHSGYRRYDASAVVELIRIRTLAEAGVPLARVRELLRAGEEEFAAAVADIDRRLRAEIRERQRHRERIARLSSGDGLALPPEVVAYLDRLRELGVDERIVQAERDGWIPLAARSPERVREWMARKHEQLADPRLVAFYLTLSRALDRSESLDRTEDRAADRAADRTEDRAADRAEPKSRADHRVGPPGRADEDSWLVELADELAAYITRMADEQGEHYVDDIDLEPPLVPLMDTLAFDTVPPARRLTELLRQRGWTGWTKLERLPPQPE</sequence>
<feature type="domain" description="HTH merR-type" evidence="3">
    <location>
        <begin position="1"/>
        <end position="70"/>
    </location>
</feature>
<organism evidence="4 5">
    <name type="scientific">Nonomuraea fuscirosea</name>
    <dbReference type="NCBI Taxonomy" id="1291556"/>
    <lineage>
        <taxon>Bacteria</taxon>
        <taxon>Bacillati</taxon>
        <taxon>Actinomycetota</taxon>
        <taxon>Actinomycetes</taxon>
        <taxon>Streptosporangiales</taxon>
        <taxon>Streptosporangiaceae</taxon>
        <taxon>Nonomuraea</taxon>
    </lineage>
</organism>
<evidence type="ECO:0000256" key="1">
    <source>
        <dbReference type="ARBA" id="ARBA00023125"/>
    </source>
</evidence>
<evidence type="ECO:0000313" key="4">
    <source>
        <dbReference type="EMBL" id="PRX58941.1"/>
    </source>
</evidence>
<dbReference type="Pfam" id="PF13411">
    <property type="entry name" value="MerR_1"/>
    <property type="match status" value="1"/>
</dbReference>
<comment type="caution">
    <text evidence="4">The sequence shown here is derived from an EMBL/GenBank/DDBJ whole genome shotgun (WGS) entry which is preliminary data.</text>
</comment>
<dbReference type="RefSeq" id="WP_106248478.1">
    <property type="nucleotide sequence ID" value="NZ_PVNG01000021.1"/>
</dbReference>
<dbReference type="GO" id="GO:0003700">
    <property type="term" value="F:DNA-binding transcription factor activity"/>
    <property type="evidence" value="ECO:0007669"/>
    <property type="project" value="InterPro"/>
</dbReference>
<dbReference type="InterPro" id="IPR047057">
    <property type="entry name" value="MerR_fam"/>
</dbReference>
<name>A0A2T0MMA3_9ACTN</name>
<accession>A0A2T0MMA3</accession>
<dbReference type="InterPro" id="IPR009061">
    <property type="entry name" value="DNA-bd_dom_put_sf"/>
</dbReference>
<feature type="region of interest" description="Disordered" evidence="2">
    <location>
        <begin position="182"/>
        <end position="224"/>
    </location>
</feature>
<evidence type="ECO:0000259" key="3">
    <source>
        <dbReference type="PROSITE" id="PS50937"/>
    </source>
</evidence>
<dbReference type="PRINTS" id="PR00040">
    <property type="entry name" value="HTHMERR"/>
</dbReference>
<dbReference type="PANTHER" id="PTHR30204">
    <property type="entry name" value="REDOX-CYCLING DRUG-SENSING TRANSCRIPTIONAL ACTIVATOR SOXR"/>
    <property type="match status" value="1"/>
</dbReference>
<evidence type="ECO:0000256" key="2">
    <source>
        <dbReference type="SAM" id="MobiDB-lite"/>
    </source>
</evidence>
<reference evidence="4 5" key="1">
    <citation type="submission" date="2018-03" db="EMBL/GenBank/DDBJ databases">
        <title>Genomic Encyclopedia of Type Strains, Phase III (KMG-III): the genomes of soil and plant-associated and newly described type strains.</title>
        <authorList>
            <person name="Whitman W."/>
        </authorList>
    </citation>
    <scope>NUCLEOTIDE SEQUENCE [LARGE SCALE GENOMIC DNA]</scope>
    <source>
        <strain evidence="4 5">CGMCC 4.7104</strain>
    </source>
</reference>
<dbReference type="AlphaFoldDB" id="A0A2T0MMA3"/>
<keyword evidence="1 4" id="KW-0238">DNA-binding</keyword>
<keyword evidence="5" id="KW-1185">Reference proteome</keyword>
<dbReference type="InterPro" id="IPR000551">
    <property type="entry name" value="MerR-type_HTH_dom"/>
</dbReference>
<evidence type="ECO:0000313" key="5">
    <source>
        <dbReference type="Proteomes" id="UP000238312"/>
    </source>
</evidence>
<dbReference type="SUPFAM" id="SSF46955">
    <property type="entry name" value="Putative DNA-binding domain"/>
    <property type="match status" value="1"/>
</dbReference>
<dbReference type="SMART" id="SM00422">
    <property type="entry name" value="HTH_MERR"/>
    <property type="match status" value="1"/>
</dbReference>
<protein>
    <submittedName>
        <fullName evidence="4">DNA-binding transcriptional MerR regulator</fullName>
    </submittedName>
</protein>
<dbReference type="PROSITE" id="PS50937">
    <property type="entry name" value="HTH_MERR_2"/>
    <property type="match status" value="1"/>
</dbReference>
<gene>
    <name evidence="4" type="ORF">B0I32_12145</name>
</gene>
<dbReference type="Gene3D" id="1.10.1660.10">
    <property type="match status" value="1"/>
</dbReference>
<dbReference type="PANTHER" id="PTHR30204:SF93">
    <property type="entry name" value="HTH MERR-TYPE DOMAIN-CONTAINING PROTEIN"/>
    <property type="match status" value="1"/>
</dbReference>
<dbReference type="CDD" id="cd00592">
    <property type="entry name" value="HTH_MerR-like"/>
    <property type="match status" value="1"/>
</dbReference>